<evidence type="ECO:0000313" key="1">
    <source>
        <dbReference type="EMBL" id="KMO41166.1"/>
    </source>
</evidence>
<proteinExistence type="predicted"/>
<evidence type="ECO:0000313" key="2">
    <source>
        <dbReference type="Proteomes" id="UP000036449"/>
    </source>
</evidence>
<name>A0A0J6VPN2_9HYPH</name>
<dbReference type="Proteomes" id="UP000036449">
    <property type="component" value="Unassembled WGS sequence"/>
</dbReference>
<reference evidence="1 2" key="1">
    <citation type="submission" date="2015-03" db="EMBL/GenBank/DDBJ databases">
        <title>Genome sequencing of Methylobacterium tarhaniae DSM 25844.</title>
        <authorList>
            <person name="Chaudhry V."/>
            <person name="Patil P.B."/>
        </authorList>
    </citation>
    <scope>NUCLEOTIDE SEQUENCE [LARGE SCALE GENOMIC DNA]</scope>
    <source>
        <strain evidence="1 2">DSM 25844</strain>
    </source>
</reference>
<protein>
    <submittedName>
        <fullName evidence="1">Uncharacterized protein</fullName>
    </submittedName>
</protein>
<dbReference type="EMBL" id="LABZ01000086">
    <property type="protein sequence ID" value="KMO41166.1"/>
    <property type="molecule type" value="Genomic_DNA"/>
</dbReference>
<dbReference type="AlphaFoldDB" id="A0A0J6VPN2"/>
<organism evidence="1 2">
    <name type="scientific">Methylobacterium tarhaniae</name>
    <dbReference type="NCBI Taxonomy" id="1187852"/>
    <lineage>
        <taxon>Bacteria</taxon>
        <taxon>Pseudomonadati</taxon>
        <taxon>Pseudomonadota</taxon>
        <taxon>Alphaproteobacteria</taxon>
        <taxon>Hyphomicrobiales</taxon>
        <taxon>Methylobacteriaceae</taxon>
        <taxon>Methylobacterium</taxon>
    </lineage>
</organism>
<accession>A0A0J6VPN2</accession>
<gene>
    <name evidence="1" type="ORF">VQ03_13215</name>
</gene>
<comment type="caution">
    <text evidence="1">The sequence shown here is derived from an EMBL/GenBank/DDBJ whole genome shotgun (WGS) entry which is preliminary data.</text>
</comment>
<keyword evidence="2" id="KW-1185">Reference proteome</keyword>
<sequence length="83" mass="9040">MIFMNTFTSLAATAFAQSRIKVLRSLLGLADAIRHDAAGVRSQLPVTMKAGAKRSRGFLNDVLFPADEYTSAQSRPLSTQAPW</sequence>